<feature type="non-terminal residue" evidence="2">
    <location>
        <position position="141"/>
    </location>
</feature>
<proteinExistence type="predicted"/>
<evidence type="ECO:0000256" key="1">
    <source>
        <dbReference type="SAM" id="MobiDB-lite"/>
    </source>
</evidence>
<name>A0A0H2U1H1_MAGP6</name>
<dbReference type="OrthoDB" id="27601at2759"/>
<sequence length="141" mass="15341">MLGTPPTSKSSTLDSVKPTSLNPRARGQPQGPPRGMEFEILRSALVEASAARLGRLALPGRRPIDTPNFFAATSRGVVPHLTPDNLVRHDDLVRGTYLAFEDFIERSQRNPKRVPPLLQAAARFPWPPPPPPSSSSSSQSQ</sequence>
<protein>
    <submittedName>
        <fullName evidence="2">tRNA-guanine transglycosylase</fullName>
    </submittedName>
</protein>
<gene>
    <name evidence="2" type="ORF">MAPG_08980</name>
</gene>
<dbReference type="EMBL" id="GL876974">
    <property type="protein sequence ID" value="KLU90013.1"/>
    <property type="molecule type" value="Genomic_DNA"/>
</dbReference>
<dbReference type="SUPFAM" id="SSF51713">
    <property type="entry name" value="tRNA-guanine transglycosylase"/>
    <property type="match status" value="1"/>
</dbReference>
<dbReference type="InterPro" id="IPR036511">
    <property type="entry name" value="TGT-like_sf"/>
</dbReference>
<dbReference type="Gene3D" id="3.20.20.105">
    <property type="entry name" value="Queuine tRNA-ribosyltransferase-like"/>
    <property type="match status" value="1"/>
</dbReference>
<organism evidence="2">
    <name type="scientific">Magnaporthiopsis poae (strain ATCC 64411 / 73-15)</name>
    <name type="common">Kentucky bluegrass fungus</name>
    <name type="synonym">Magnaporthe poae</name>
    <dbReference type="NCBI Taxonomy" id="644358"/>
    <lineage>
        <taxon>Eukaryota</taxon>
        <taxon>Fungi</taxon>
        <taxon>Dikarya</taxon>
        <taxon>Ascomycota</taxon>
        <taxon>Pezizomycotina</taxon>
        <taxon>Sordariomycetes</taxon>
        <taxon>Sordariomycetidae</taxon>
        <taxon>Magnaporthales</taxon>
        <taxon>Magnaporthaceae</taxon>
        <taxon>Magnaporthiopsis</taxon>
    </lineage>
</organism>
<dbReference type="AlphaFoldDB" id="A0A0H2U1H1"/>
<feature type="region of interest" description="Disordered" evidence="1">
    <location>
        <begin position="1"/>
        <end position="35"/>
    </location>
</feature>
<reference evidence="2" key="1">
    <citation type="submission" date="2010-05" db="EMBL/GenBank/DDBJ databases">
        <title>The Genome Sequence of Magnaporthe poae strain ATCC 64411.</title>
        <authorList>
            <consortium name="The Broad Institute Genome Sequencing Platform"/>
            <consortium name="Broad Institute Genome Sequencing Center for Infectious Disease"/>
            <person name="Ma L.-J."/>
            <person name="Dead R."/>
            <person name="Young S."/>
            <person name="Zeng Q."/>
            <person name="Koehrsen M."/>
            <person name="Alvarado L."/>
            <person name="Berlin A."/>
            <person name="Chapman S.B."/>
            <person name="Chen Z."/>
            <person name="Freedman E."/>
            <person name="Gellesch M."/>
            <person name="Goldberg J."/>
            <person name="Griggs A."/>
            <person name="Gujja S."/>
            <person name="Heilman E.R."/>
            <person name="Heiman D."/>
            <person name="Hepburn T."/>
            <person name="Howarth C."/>
            <person name="Jen D."/>
            <person name="Larson L."/>
            <person name="Mehta T."/>
            <person name="Neiman D."/>
            <person name="Pearson M."/>
            <person name="Roberts A."/>
            <person name="Saif S."/>
            <person name="Shea T."/>
            <person name="Shenoy N."/>
            <person name="Sisk P."/>
            <person name="Stolte C."/>
            <person name="Sykes S."/>
            <person name="Walk T."/>
            <person name="White J."/>
            <person name="Yandava C."/>
            <person name="Haas B."/>
            <person name="Nusbaum C."/>
            <person name="Birren B."/>
        </authorList>
    </citation>
    <scope>NUCLEOTIDE SEQUENCE</scope>
    <source>
        <strain evidence="2">ATCC 64411</strain>
    </source>
</reference>
<feature type="compositionally biased region" description="Polar residues" evidence="1">
    <location>
        <begin position="1"/>
        <end position="22"/>
    </location>
</feature>
<feature type="compositionally biased region" description="Low complexity" evidence="1">
    <location>
        <begin position="23"/>
        <end position="35"/>
    </location>
</feature>
<evidence type="ECO:0000313" key="2">
    <source>
        <dbReference type="EMBL" id="KLU90013.1"/>
    </source>
</evidence>
<dbReference type="VEuPathDB" id="FungiDB:MAPG_08980"/>
<feature type="region of interest" description="Disordered" evidence="1">
    <location>
        <begin position="120"/>
        <end position="141"/>
    </location>
</feature>
<reference evidence="2" key="2">
    <citation type="submission" date="2011-03" db="EMBL/GenBank/DDBJ databases">
        <title>Annotation of Magnaporthe poae ATCC 64411.</title>
        <authorList>
            <person name="Ma L.-J."/>
            <person name="Dead R."/>
            <person name="Young S.K."/>
            <person name="Zeng Q."/>
            <person name="Gargeya S."/>
            <person name="Fitzgerald M."/>
            <person name="Haas B."/>
            <person name="Abouelleil A."/>
            <person name="Alvarado L."/>
            <person name="Arachchi H.M."/>
            <person name="Berlin A."/>
            <person name="Brown A."/>
            <person name="Chapman S.B."/>
            <person name="Chen Z."/>
            <person name="Dunbar C."/>
            <person name="Freedman E."/>
            <person name="Gearin G."/>
            <person name="Gellesch M."/>
            <person name="Goldberg J."/>
            <person name="Griggs A."/>
            <person name="Gujja S."/>
            <person name="Heiman D."/>
            <person name="Howarth C."/>
            <person name="Larson L."/>
            <person name="Lui A."/>
            <person name="MacDonald P.J.P."/>
            <person name="Mehta T."/>
            <person name="Montmayeur A."/>
            <person name="Murphy C."/>
            <person name="Neiman D."/>
            <person name="Pearson M."/>
            <person name="Priest M."/>
            <person name="Roberts A."/>
            <person name="Saif S."/>
            <person name="Shea T."/>
            <person name="Shenoy N."/>
            <person name="Sisk P."/>
            <person name="Stolte C."/>
            <person name="Sykes S."/>
            <person name="Yandava C."/>
            <person name="Wortman J."/>
            <person name="Nusbaum C."/>
            <person name="Birren B."/>
        </authorList>
    </citation>
    <scope>NUCLEOTIDE SEQUENCE</scope>
    <source>
        <strain evidence="2">ATCC 64411</strain>
    </source>
</reference>
<dbReference type="GO" id="GO:0006400">
    <property type="term" value="P:tRNA modification"/>
    <property type="evidence" value="ECO:0007669"/>
    <property type="project" value="InterPro"/>
</dbReference>
<accession>A0A0H2U1H1</accession>